<accession>A0A820TDX0</accession>
<reference evidence="1" key="1">
    <citation type="submission" date="2021-02" db="EMBL/GenBank/DDBJ databases">
        <authorList>
            <person name="Nowell W R."/>
        </authorList>
    </citation>
    <scope>NUCLEOTIDE SEQUENCE</scope>
</reference>
<keyword evidence="2" id="KW-1185">Reference proteome</keyword>
<gene>
    <name evidence="1" type="ORF">OVN521_LOCUS38637</name>
</gene>
<sequence>MNIRIIYLNEYRNSKFISMNIRIIHLNEYRN</sequence>
<feature type="non-terminal residue" evidence="1">
    <location>
        <position position="1"/>
    </location>
</feature>
<comment type="caution">
    <text evidence="1">The sequence shown here is derived from an EMBL/GenBank/DDBJ whole genome shotgun (WGS) entry which is preliminary data.</text>
</comment>
<dbReference type="Proteomes" id="UP000663866">
    <property type="component" value="Unassembled WGS sequence"/>
</dbReference>
<dbReference type="AlphaFoldDB" id="A0A820TDX0"/>
<proteinExistence type="predicted"/>
<protein>
    <submittedName>
        <fullName evidence="1">Uncharacterized protein</fullName>
    </submittedName>
</protein>
<evidence type="ECO:0000313" key="2">
    <source>
        <dbReference type="Proteomes" id="UP000663866"/>
    </source>
</evidence>
<evidence type="ECO:0000313" key="1">
    <source>
        <dbReference type="EMBL" id="CAF4464317.1"/>
    </source>
</evidence>
<dbReference type="EMBL" id="CAJOBG010048110">
    <property type="protein sequence ID" value="CAF4464317.1"/>
    <property type="molecule type" value="Genomic_DNA"/>
</dbReference>
<name>A0A820TDX0_9BILA</name>
<organism evidence="1 2">
    <name type="scientific">Rotaria magnacalcarata</name>
    <dbReference type="NCBI Taxonomy" id="392030"/>
    <lineage>
        <taxon>Eukaryota</taxon>
        <taxon>Metazoa</taxon>
        <taxon>Spiralia</taxon>
        <taxon>Gnathifera</taxon>
        <taxon>Rotifera</taxon>
        <taxon>Eurotatoria</taxon>
        <taxon>Bdelloidea</taxon>
        <taxon>Philodinida</taxon>
        <taxon>Philodinidae</taxon>
        <taxon>Rotaria</taxon>
    </lineage>
</organism>